<evidence type="ECO:0000256" key="1">
    <source>
        <dbReference type="SAM" id="Phobius"/>
    </source>
</evidence>
<dbReference type="RefSeq" id="WP_156476888.1">
    <property type="nucleotide sequence ID" value="NZ_BAPF01000050.1"/>
</dbReference>
<feature type="transmembrane region" description="Helical" evidence="1">
    <location>
        <begin position="42"/>
        <end position="65"/>
    </location>
</feature>
<protein>
    <submittedName>
        <fullName evidence="2">Uncharacterized protein</fullName>
    </submittedName>
</protein>
<evidence type="ECO:0000313" key="3">
    <source>
        <dbReference type="Proteomes" id="UP001065047"/>
    </source>
</evidence>
<dbReference type="GeneID" id="29556838"/>
<accession>A0ABQ0PYU8</accession>
<keyword evidence="1" id="KW-0472">Membrane</keyword>
<keyword evidence="1" id="KW-0812">Transmembrane</keyword>
<feature type="transmembrane region" description="Helical" evidence="1">
    <location>
        <begin position="15"/>
        <end position="35"/>
    </location>
</feature>
<sequence>MTPDIENGNTKKSTLIHLAHYLGVLASLAVACFCGDHTLIRFVSMCVAIVLVIVLFEGGVTKMVASDAWTSEKWDGLK</sequence>
<keyword evidence="1" id="KW-1133">Transmembrane helix</keyword>
<reference evidence="2" key="1">
    <citation type="submission" date="2013-04" db="EMBL/GenBank/DDBJ databases">
        <title>The genome sequencing project of 58 acetic acid bacteria.</title>
        <authorList>
            <person name="Okamoto-Kainuma A."/>
            <person name="Ishikawa M."/>
            <person name="Umino S."/>
            <person name="Koizumi Y."/>
            <person name="Shiwa Y."/>
            <person name="Yoshikawa H."/>
            <person name="Matsutani M."/>
            <person name="Matsushita K."/>
        </authorList>
    </citation>
    <scope>NUCLEOTIDE SEQUENCE</scope>
    <source>
        <strain evidence="2">DSM 14337</strain>
    </source>
</reference>
<proteinExistence type="predicted"/>
<gene>
    <name evidence="2" type="ORF">AA14337_2967</name>
</gene>
<keyword evidence="3" id="KW-1185">Reference proteome</keyword>
<dbReference type="Proteomes" id="UP001065047">
    <property type="component" value="Unassembled WGS sequence"/>
</dbReference>
<dbReference type="EMBL" id="BAPF01000050">
    <property type="protein sequence ID" value="GBQ84997.1"/>
    <property type="molecule type" value="Genomic_DNA"/>
</dbReference>
<evidence type="ECO:0000313" key="2">
    <source>
        <dbReference type="EMBL" id="GBQ84997.1"/>
    </source>
</evidence>
<comment type="caution">
    <text evidence="2">The sequence shown here is derived from an EMBL/GenBank/DDBJ whole genome shotgun (WGS) entry which is preliminary data.</text>
</comment>
<organism evidence="2 3">
    <name type="scientific">Acetobacter malorum DSM 14337</name>
    <dbReference type="NCBI Taxonomy" id="1307910"/>
    <lineage>
        <taxon>Bacteria</taxon>
        <taxon>Pseudomonadati</taxon>
        <taxon>Pseudomonadota</taxon>
        <taxon>Alphaproteobacteria</taxon>
        <taxon>Acetobacterales</taxon>
        <taxon>Acetobacteraceae</taxon>
        <taxon>Acetobacter</taxon>
    </lineage>
</organism>
<name>A0ABQ0PYU8_9PROT</name>